<dbReference type="Proteomes" id="UP001205603">
    <property type="component" value="Unassembled WGS sequence"/>
</dbReference>
<evidence type="ECO:0000313" key="2">
    <source>
        <dbReference type="Proteomes" id="UP001205603"/>
    </source>
</evidence>
<organism evidence="1 2">
    <name type="scientific">Coprobacter tertius</name>
    <dbReference type="NCBI Taxonomy" id="2944915"/>
    <lineage>
        <taxon>Bacteria</taxon>
        <taxon>Pseudomonadati</taxon>
        <taxon>Bacteroidota</taxon>
        <taxon>Bacteroidia</taxon>
        <taxon>Bacteroidales</taxon>
        <taxon>Barnesiellaceae</taxon>
        <taxon>Coprobacter</taxon>
    </lineage>
</organism>
<gene>
    <name evidence="1" type="ORF">NMU02_12315</name>
</gene>
<protein>
    <recommendedName>
        <fullName evidence="3">Protein phosphatase 2C</fullName>
    </recommendedName>
</protein>
<sequence>MELPYEISDFFCEGKKEGIPCEDRIVVLPGFVAVIDGATAKNDVLYDGKSSGYRAAECISDVLGKLSPQTVMSEAVQHITDGIGRLYEKYGIWEKAGFYPEYRFTASAVIYSVWYREVWIVGDCQALIAGERYIYEKEIDRLLSRIRASVIEKHIVDGYSIDEMMRKDPGRRYILPMLKDILFFQNNHTPGIRYVYAVFDGFPVLYEMVKCIKVPKNTPLILTSDGYPHIYDSFEQTKMSLQTLLRDDPLCFKKFKSTKGMVYGNRSFDDRSFIRILHP</sequence>
<evidence type="ECO:0008006" key="3">
    <source>
        <dbReference type="Google" id="ProtNLM"/>
    </source>
</evidence>
<name>A0ABT1MJS6_9BACT</name>
<evidence type="ECO:0000313" key="1">
    <source>
        <dbReference type="EMBL" id="MCP9612875.1"/>
    </source>
</evidence>
<proteinExistence type="predicted"/>
<accession>A0ABT1MJS6</accession>
<keyword evidence="2" id="KW-1185">Reference proteome</keyword>
<dbReference type="EMBL" id="JANDHW010000015">
    <property type="protein sequence ID" value="MCP9612875.1"/>
    <property type="molecule type" value="Genomic_DNA"/>
</dbReference>
<dbReference type="RefSeq" id="WP_255028250.1">
    <property type="nucleotide sequence ID" value="NZ_JANDHW010000015.1"/>
</dbReference>
<reference evidence="1 2" key="1">
    <citation type="submission" date="2022-07" db="EMBL/GenBank/DDBJ databases">
        <title>Fecal culturing of patients with breast cancer.</title>
        <authorList>
            <person name="Teng N.M.Y."/>
            <person name="Kiu R."/>
            <person name="Evans R."/>
            <person name="Baker D.J."/>
            <person name="Zenner C."/>
            <person name="Robinson S.D."/>
            <person name="Hall L.J."/>
        </authorList>
    </citation>
    <scope>NUCLEOTIDE SEQUENCE [LARGE SCALE GENOMIC DNA]</scope>
    <source>
        <strain evidence="1 2">LH1063</strain>
    </source>
</reference>
<comment type="caution">
    <text evidence="1">The sequence shown here is derived from an EMBL/GenBank/DDBJ whole genome shotgun (WGS) entry which is preliminary data.</text>
</comment>